<protein>
    <submittedName>
        <fullName evidence="7">Branched-chain amino acid transport ATP-binding protein LivF (TC 3.A.1.4.1)</fullName>
    </submittedName>
</protein>
<dbReference type="SMART" id="SM00382">
    <property type="entry name" value="AAA"/>
    <property type="match status" value="1"/>
</dbReference>
<dbReference type="STRING" id="1293054.HSACCH_01083"/>
<comment type="similarity">
    <text evidence="1">Belongs to the ABC transporter superfamily.</text>
</comment>
<dbReference type="EMBL" id="CAUI01000015">
    <property type="protein sequence ID" value="CCU79122.1"/>
    <property type="molecule type" value="Genomic_DNA"/>
</dbReference>
<dbReference type="AlphaFoldDB" id="M5E0E0"/>
<dbReference type="Gene3D" id="3.40.50.300">
    <property type="entry name" value="P-loop containing nucleotide triphosphate hydrolases"/>
    <property type="match status" value="1"/>
</dbReference>
<gene>
    <name evidence="7" type="ORF">HSACCH_01083</name>
</gene>
<dbReference type="GO" id="GO:0005524">
    <property type="term" value="F:ATP binding"/>
    <property type="evidence" value="ECO:0007669"/>
    <property type="project" value="UniProtKB-KW"/>
</dbReference>
<keyword evidence="4 7" id="KW-0067">ATP-binding</keyword>
<evidence type="ECO:0000313" key="8">
    <source>
        <dbReference type="Proteomes" id="UP000012063"/>
    </source>
</evidence>
<dbReference type="Pfam" id="PF00005">
    <property type="entry name" value="ABC_tran"/>
    <property type="match status" value="1"/>
</dbReference>
<accession>M5E0E0</accession>
<evidence type="ECO:0000256" key="5">
    <source>
        <dbReference type="ARBA" id="ARBA00022970"/>
    </source>
</evidence>
<evidence type="ECO:0000256" key="2">
    <source>
        <dbReference type="ARBA" id="ARBA00022448"/>
    </source>
</evidence>
<reference evidence="8" key="1">
    <citation type="journal article" date="2013" name="Genome Announc.">
        <title>Genome Sequence of Halanaerobium saccharolyticum subsp. saccharolyticum Strain DSM 6643T, a Halophilic Hydrogen-Producing Bacterium.</title>
        <authorList>
            <person name="Kivisto A."/>
            <person name="Larjo A."/>
            <person name="Ciranna A."/>
            <person name="Santala V."/>
            <person name="Roos C."/>
            <person name="Karp M."/>
        </authorList>
    </citation>
    <scope>NUCLEOTIDE SEQUENCE [LARGE SCALE GENOMIC DNA]</scope>
    <source>
        <strain evidence="8">DSM 6643</strain>
    </source>
</reference>
<evidence type="ECO:0000256" key="3">
    <source>
        <dbReference type="ARBA" id="ARBA00022741"/>
    </source>
</evidence>
<dbReference type="PANTHER" id="PTHR43820:SF4">
    <property type="entry name" value="HIGH-AFFINITY BRANCHED-CHAIN AMINO ACID TRANSPORT ATP-BINDING PROTEIN LIVF"/>
    <property type="match status" value="1"/>
</dbReference>
<dbReference type="SUPFAM" id="SSF52540">
    <property type="entry name" value="P-loop containing nucleoside triphosphate hydrolases"/>
    <property type="match status" value="1"/>
</dbReference>
<comment type="caution">
    <text evidence="7">The sequence shown here is derived from an EMBL/GenBank/DDBJ whole genome shotgun (WGS) entry which is preliminary data.</text>
</comment>
<name>M5E0E0_9FIRM</name>
<dbReference type="PROSITE" id="PS00211">
    <property type="entry name" value="ABC_TRANSPORTER_1"/>
    <property type="match status" value="1"/>
</dbReference>
<keyword evidence="2" id="KW-0813">Transport</keyword>
<feature type="domain" description="ABC transporter" evidence="6">
    <location>
        <begin position="12"/>
        <end position="243"/>
    </location>
</feature>
<dbReference type="InterPro" id="IPR003593">
    <property type="entry name" value="AAA+_ATPase"/>
</dbReference>
<dbReference type="RefSeq" id="WP_005488463.1">
    <property type="nucleotide sequence ID" value="NZ_CAUI01000015.1"/>
</dbReference>
<keyword evidence="5" id="KW-0029">Amino-acid transport</keyword>
<proteinExistence type="inferred from homology"/>
<dbReference type="InParanoid" id="M5E0E0"/>
<dbReference type="InterPro" id="IPR017871">
    <property type="entry name" value="ABC_transporter-like_CS"/>
</dbReference>
<evidence type="ECO:0000313" key="7">
    <source>
        <dbReference type="EMBL" id="CCU79122.1"/>
    </source>
</evidence>
<dbReference type="eggNOG" id="COG0410">
    <property type="taxonomic scope" value="Bacteria"/>
</dbReference>
<evidence type="ECO:0000256" key="1">
    <source>
        <dbReference type="ARBA" id="ARBA00005417"/>
    </source>
</evidence>
<dbReference type="Proteomes" id="UP000012063">
    <property type="component" value="Unassembled WGS sequence"/>
</dbReference>
<keyword evidence="8" id="KW-1185">Reference proteome</keyword>
<dbReference type="InterPro" id="IPR027417">
    <property type="entry name" value="P-loop_NTPase"/>
</dbReference>
<dbReference type="InterPro" id="IPR052156">
    <property type="entry name" value="BCAA_Transport_ATP-bd_LivF"/>
</dbReference>
<dbReference type="GO" id="GO:0015807">
    <property type="term" value="P:L-amino acid transport"/>
    <property type="evidence" value="ECO:0007669"/>
    <property type="project" value="TreeGrafter"/>
</dbReference>
<keyword evidence="3" id="KW-0547">Nucleotide-binding</keyword>
<dbReference type="PROSITE" id="PS50893">
    <property type="entry name" value="ABC_TRANSPORTER_2"/>
    <property type="match status" value="1"/>
</dbReference>
<dbReference type="OrthoDB" id="9776369at2"/>
<dbReference type="CDD" id="cd03224">
    <property type="entry name" value="ABC_TM1139_LivF_branched"/>
    <property type="match status" value="1"/>
</dbReference>
<dbReference type="GO" id="GO:0016887">
    <property type="term" value="F:ATP hydrolysis activity"/>
    <property type="evidence" value="ECO:0007669"/>
    <property type="project" value="InterPro"/>
</dbReference>
<dbReference type="GO" id="GO:0015658">
    <property type="term" value="F:branched-chain amino acid transmembrane transporter activity"/>
    <property type="evidence" value="ECO:0007669"/>
    <property type="project" value="TreeGrafter"/>
</dbReference>
<dbReference type="InterPro" id="IPR003439">
    <property type="entry name" value="ABC_transporter-like_ATP-bd"/>
</dbReference>
<organism evidence="7 8">
    <name type="scientific">Halanaerobium saccharolyticum subsp. saccharolyticum DSM 6643</name>
    <dbReference type="NCBI Taxonomy" id="1293054"/>
    <lineage>
        <taxon>Bacteria</taxon>
        <taxon>Bacillati</taxon>
        <taxon>Bacillota</taxon>
        <taxon>Clostridia</taxon>
        <taxon>Halanaerobiales</taxon>
        <taxon>Halanaerobiaceae</taxon>
        <taxon>Halanaerobium</taxon>
    </lineage>
</organism>
<dbReference type="PANTHER" id="PTHR43820">
    <property type="entry name" value="HIGH-AFFINITY BRANCHED-CHAIN AMINO ACID TRANSPORT ATP-BINDING PROTEIN LIVF"/>
    <property type="match status" value="1"/>
</dbReference>
<evidence type="ECO:0000256" key="4">
    <source>
        <dbReference type="ARBA" id="ARBA00022840"/>
    </source>
</evidence>
<sequence length="244" mass="26862">MVKDSTNNQNLLTLKNIESGYGHVKVLHNVSLKVKKGQIVTIVGANGVGKSTTIKTILGLIKANAGEIKFKGETINGLETYEIVASGIGYSPEGREVFGNLNVYENLRIGAYTVDKKDFSERLEEVYKLFPRLKERKNQEASSLSGGEQQMLAIARALMQDPDLLILDEPSLGLAPIIAEEIFNRLAEINQMGTTILLIEQNVSLALQLSDHAYVMEKGKFVLDEKASVLAENDYVQKTYMGIA</sequence>
<evidence type="ECO:0000259" key="6">
    <source>
        <dbReference type="PROSITE" id="PS50893"/>
    </source>
</evidence>